<dbReference type="GO" id="GO:0008270">
    <property type="term" value="F:zinc ion binding"/>
    <property type="evidence" value="ECO:0007669"/>
    <property type="project" value="UniProtKB-KW"/>
</dbReference>
<evidence type="ECO:0000256" key="4">
    <source>
        <dbReference type="SAM" id="Coils"/>
    </source>
</evidence>
<evidence type="ECO:0000313" key="7">
    <source>
        <dbReference type="Proteomes" id="UP001175228"/>
    </source>
</evidence>
<sequence length="224" mass="25106">MSYLGNCPICLSDYKEPYSIPCGHLFCLKSAETNSSSSIQSSDSCQNGTYQYMVPSLRRLFLSTSPSESEGLIQKVEALEARIKILNIENYELRRSCEKVKADVARHARGENAAKNKVERLENETTRLRELLGEALVEARLARAYLPSSPDTTGVGDDHDRGSSDIVRCWLPLVSLIFLNFHEIGLHRPFGVDIQIVSFLPLVLSPTVAYFISISVVPRPFFDY</sequence>
<keyword evidence="7" id="KW-1185">Reference proteome</keyword>
<dbReference type="AlphaFoldDB" id="A0AA39V1D9"/>
<dbReference type="Gene3D" id="3.30.40.10">
    <property type="entry name" value="Zinc/RING finger domain, C3HC4 (zinc finger)"/>
    <property type="match status" value="1"/>
</dbReference>
<dbReference type="InterPro" id="IPR027370">
    <property type="entry name" value="Znf-RING_euk"/>
</dbReference>
<proteinExistence type="predicted"/>
<dbReference type="InterPro" id="IPR013083">
    <property type="entry name" value="Znf_RING/FYVE/PHD"/>
</dbReference>
<dbReference type="SUPFAM" id="SSF57850">
    <property type="entry name" value="RING/U-box"/>
    <property type="match status" value="1"/>
</dbReference>
<dbReference type="EMBL" id="JAUEPU010000006">
    <property type="protein sequence ID" value="KAK0501630.1"/>
    <property type="molecule type" value="Genomic_DNA"/>
</dbReference>
<keyword evidence="1" id="KW-0479">Metal-binding</keyword>
<protein>
    <recommendedName>
        <fullName evidence="5">Zinc finger RING-type eukaryotic domain-containing protein</fullName>
    </recommendedName>
</protein>
<evidence type="ECO:0000256" key="3">
    <source>
        <dbReference type="ARBA" id="ARBA00022833"/>
    </source>
</evidence>
<reference evidence="6" key="1">
    <citation type="submission" date="2023-06" db="EMBL/GenBank/DDBJ databases">
        <authorList>
            <consortium name="Lawrence Berkeley National Laboratory"/>
            <person name="Ahrendt S."/>
            <person name="Sahu N."/>
            <person name="Indic B."/>
            <person name="Wong-Bajracharya J."/>
            <person name="Merenyi Z."/>
            <person name="Ke H.-M."/>
            <person name="Monk M."/>
            <person name="Kocsube S."/>
            <person name="Drula E."/>
            <person name="Lipzen A."/>
            <person name="Balint B."/>
            <person name="Henrissat B."/>
            <person name="Andreopoulos B."/>
            <person name="Martin F.M."/>
            <person name="Harder C.B."/>
            <person name="Rigling D."/>
            <person name="Ford K.L."/>
            <person name="Foster G.D."/>
            <person name="Pangilinan J."/>
            <person name="Papanicolaou A."/>
            <person name="Barry K."/>
            <person name="LaButti K."/>
            <person name="Viragh M."/>
            <person name="Koriabine M."/>
            <person name="Yan M."/>
            <person name="Riley R."/>
            <person name="Champramary S."/>
            <person name="Plett K.L."/>
            <person name="Tsai I.J."/>
            <person name="Slot J."/>
            <person name="Sipos G."/>
            <person name="Plett J."/>
            <person name="Nagy L.G."/>
            <person name="Grigoriev I.V."/>
        </authorList>
    </citation>
    <scope>NUCLEOTIDE SEQUENCE</scope>
    <source>
        <strain evidence="6">HWK02</strain>
    </source>
</reference>
<keyword evidence="3" id="KW-0862">Zinc</keyword>
<keyword evidence="4" id="KW-0175">Coiled coil</keyword>
<name>A0AA39V1D9_9AGAR</name>
<keyword evidence="2" id="KW-0863">Zinc-finger</keyword>
<evidence type="ECO:0000256" key="1">
    <source>
        <dbReference type="ARBA" id="ARBA00022723"/>
    </source>
</evidence>
<evidence type="ECO:0000259" key="5">
    <source>
        <dbReference type="Pfam" id="PF13445"/>
    </source>
</evidence>
<organism evidence="6 7">
    <name type="scientific">Armillaria luteobubalina</name>
    <dbReference type="NCBI Taxonomy" id="153913"/>
    <lineage>
        <taxon>Eukaryota</taxon>
        <taxon>Fungi</taxon>
        <taxon>Dikarya</taxon>
        <taxon>Basidiomycota</taxon>
        <taxon>Agaricomycotina</taxon>
        <taxon>Agaricomycetes</taxon>
        <taxon>Agaricomycetidae</taxon>
        <taxon>Agaricales</taxon>
        <taxon>Marasmiineae</taxon>
        <taxon>Physalacriaceae</taxon>
        <taxon>Armillaria</taxon>
    </lineage>
</organism>
<dbReference type="Pfam" id="PF13445">
    <property type="entry name" value="zf-RING_UBOX"/>
    <property type="match status" value="1"/>
</dbReference>
<evidence type="ECO:0000313" key="6">
    <source>
        <dbReference type="EMBL" id="KAK0501630.1"/>
    </source>
</evidence>
<comment type="caution">
    <text evidence="6">The sequence shown here is derived from an EMBL/GenBank/DDBJ whole genome shotgun (WGS) entry which is preliminary data.</text>
</comment>
<feature type="coiled-coil region" evidence="4">
    <location>
        <begin position="69"/>
        <end position="138"/>
    </location>
</feature>
<gene>
    <name evidence="6" type="ORF">EDD18DRAFT_743104</name>
</gene>
<accession>A0AA39V1D9</accession>
<feature type="domain" description="Zinc finger RING-type eukaryotic" evidence="5">
    <location>
        <begin position="7"/>
        <end position="38"/>
    </location>
</feature>
<dbReference type="Proteomes" id="UP001175228">
    <property type="component" value="Unassembled WGS sequence"/>
</dbReference>
<evidence type="ECO:0000256" key="2">
    <source>
        <dbReference type="ARBA" id="ARBA00022771"/>
    </source>
</evidence>